<reference evidence="1" key="1">
    <citation type="journal article" date="2011" name="PLoS Biol.">
        <title>Gene gain and loss during evolution of obligate parasitism in the white rust pathogen of Arabidopsis thaliana.</title>
        <authorList>
            <person name="Kemen E."/>
            <person name="Gardiner A."/>
            <person name="Schultz-Larsen T."/>
            <person name="Kemen A.C."/>
            <person name="Balmuth A.L."/>
            <person name="Robert-Seilaniantz A."/>
            <person name="Bailey K."/>
            <person name="Holub E."/>
            <person name="Studholme D.J."/>
            <person name="Maclean D."/>
            <person name="Jones J.D."/>
        </authorList>
    </citation>
    <scope>NUCLEOTIDE SEQUENCE</scope>
</reference>
<gene>
    <name evidence="1" type="primary">AlNc14C46G3753</name>
    <name evidence="1" type="ORF">ALNC14_043530</name>
</gene>
<dbReference type="CDD" id="cd09272">
    <property type="entry name" value="RNase_HI_RT_Ty1"/>
    <property type="match status" value="1"/>
</dbReference>
<evidence type="ECO:0000313" key="1">
    <source>
        <dbReference type="EMBL" id="CCA18210.1"/>
    </source>
</evidence>
<proteinExistence type="predicted"/>
<reference evidence="1" key="2">
    <citation type="submission" date="2011-02" db="EMBL/GenBank/DDBJ databases">
        <authorList>
            <person name="MacLean D."/>
        </authorList>
    </citation>
    <scope>NUCLEOTIDE SEQUENCE</scope>
</reference>
<dbReference type="HOGENOM" id="CLU_1780865_0_0_1"/>
<dbReference type="EMBL" id="FR824091">
    <property type="protein sequence ID" value="CCA18210.1"/>
    <property type="molecule type" value="Genomic_DNA"/>
</dbReference>
<dbReference type="AlphaFoldDB" id="F0WAN9"/>
<organism evidence="1">
    <name type="scientific">Albugo laibachii Nc14</name>
    <dbReference type="NCBI Taxonomy" id="890382"/>
    <lineage>
        <taxon>Eukaryota</taxon>
        <taxon>Sar</taxon>
        <taxon>Stramenopiles</taxon>
        <taxon>Oomycota</taxon>
        <taxon>Peronosporomycetes</taxon>
        <taxon>Albuginales</taxon>
        <taxon>Albuginaceae</taxon>
        <taxon>Albugo</taxon>
    </lineage>
</organism>
<protein>
    <submittedName>
        <fullName evidence="1">Uncharacterized protein AlNc14C46G3753</fullName>
    </submittedName>
</protein>
<name>F0WAN9_9STRA</name>
<sequence length="146" mass="16044">MCGDKDGAVVFVVVQETETGVSLSTMEAEFIAASQAGRELLGLRQLFQELGIKIAEPMKMKMDNQAAIKQLESEKSTASAKHVDTRFKFICHYDHAQVVQPIFVKSGEYGRGGVLESVSFSEELMTRFVCHRSCAPAQSRFAGGYS</sequence>
<accession>F0WAN9</accession>